<evidence type="ECO:0000313" key="2">
    <source>
        <dbReference type="EMBL" id="CAK5283770.1"/>
    </source>
</evidence>
<gene>
    <name evidence="2" type="ORF">MYCIT1_LOCUS36574</name>
    <name evidence="3" type="ORF">MYCIT1_LOCUS36592</name>
</gene>
<feature type="compositionally biased region" description="Low complexity" evidence="1">
    <location>
        <begin position="49"/>
        <end position="79"/>
    </location>
</feature>
<sequence>MNYAANNPFQLDPQSRFPALEPSPGQDPTGQFTQWLQPGMQSPGGNMGPQYSQQQFTAQQPQQPQFHQQFQPQAQQFSPGYAPQQQWQGMQSPIPFQPTSSYGQQLPGQPHISGSSYGYLQQQNTSAGTAYTPAQAQLQSPGYAAQFDPYSALGQGWDGVAGQSQQQPAQLQTQAGTPGSSMTPGGAQSPTTTSTSPTGQLHPRDFVRVNKARIEIWDPAAWRDLFAVFDGLKDAWGARKTEILDHVGTCQGQAQAQMKWSPALANQYQSEAVRLQAMAKEAESNADSISASSFQMHEVFANYRKSGDLSSKSRVREASNAALTSLPDWPPVAY</sequence>
<feature type="compositionally biased region" description="Low complexity" evidence="1">
    <location>
        <begin position="162"/>
        <end position="200"/>
    </location>
</feature>
<evidence type="ECO:0000313" key="3">
    <source>
        <dbReference type="EMBL" id="CAK5283782.1"/>
    </source>
</evidence>
<reference evidence="2" key="1">
    <citation type="submission" date="2023-11" db="EMBL/GenBank/DDBJ databases">
        <authorList>
            <person name="De Vega J J."/>
            <person name="De Vega J J."/>
        </authorList>
    </citation>
    <scope>NUCLEOTIDE SEQUENCE</scope>
</reference>
<accession>A0AAD2HXP4</accession>
<dbReference type="Proteomes" id="UP001295794">
    <property type="component" value="Unassembled WGS sequence"/>
</dbReference>
<organism evidence="2 4">
    <name type="scientific">Mycena citricolor</name>
    <dbReference type="NCBI Taxonomy" id="2018698"/>
    <lineage>
        <taxon>Eukaryota</taxon>
        <taxon>Fungi</taxon>
        <taxon>Dikarya</taxon>
        <taxon>Basidiomycota</taxon>
        <taxon>Agaricomycotina</taxon>
        <taxon>Agaricomycetes</taxon>
        <taxon>Agaricomycetidae</taxon>
        <taxon>Agaricales</taxon>
        <taxon>Marasmiineae</taxon>
        <taxon>Mycenaceae</taxon>
        <taxon>Mycena</taxon>
    </lineage>
</organism>
<dbReference type="EMBL" id="CAVNYO010000474">
    <property type="protein sequence ID" value="CAK5283770.1"/>
    <property type="molecule type" value="Genomic_DNA"/>
</dbReference>
<feature type="region of interest" description="Disordered" evidence="1">
    <location>
        <begin position="1"/>
        <end position="119"/>
    </location>
</feature>
<keyword evidence="4" id="KW-1185">Reference proteome</keyword>
<evidence type="ECO:0000256" key="1">
    <source>
        <dbReference type="SAM" id="MobiDB-lite"/>
    </source>
</evidence>
<evidence type="ECO:0000313" key="4">
    <source>
        <dbReference type="Proteomes" id="UP001295794"/>
    </source>
</evidence>
<protein>
    <submittedName>
        <fullName evidence="2">Uncharacterized protein</fullName>
    </submittedName>
</protein>
<dbReference type="AlphaFoldDB" id="A0AAD2HXP4"/>
<dbReference type="EMBL" id="CAVNYO010000475">
    <property type="protein sequence ID" value="CAK5283782.1"/>
    <property type="molecule type" value="Genomic_DNA"/>
</dbReference>
<feature type="region of interest" description="Disordered" evidence="1">
    <location>
        <begin position="156"/>
        <end position="204"/>
    </location>
</feature>
<feature type="compositionally biased region" description="Polar residues" evidence="1">
    <location>
        <begin position="26"/>
        <end position="44"/>
    </location>
</feature>
<name>A0AAD2HXP4_9AGAR</name>
<proteinExistence type="predicted"/>
<feature type="compositionally biased region" description="Polar residues" evidence="1">
    <location>
        <begin position="97"/>
        <end position="119"/>
    </location>
</feature>
<comment type="caution">
    <text evidence="2">The sequence shown here is derived from an EMBL/GenBank/DDBJ whole genome shotgun (WGS) entry which is preliminary data.</text>
</comment>
<feature type="compositionally biased region" description="Polar residues" evidence="1">
    <location>
        <begin position="1"/>
        <end position="13"/>
    </location>
</feature>